<dbReference type="Proteomes" id="UP000828048">
    <property type="component" value="Chromosome 11"/>
</dbReference>
<gene>
    <name evidence="1" type="ORF">Vadar_001896</name>
</gene>
<sequence length="203" mass="22818">MPRVTTVLRKSRKAIQDLDLLKVLHSEITHEHSSNPFQDKQSGSLGDFTLDWDSPKSQDVVLRKKSESGEEVAVSAMLGPEIYEGASSFPREALMKVCIKKPGLSSILQFDCGVSGKDNGSEFDIHSAHYLPSTSLDSSNYKGPSYSELDPNLQSELKRYLVSKGIEESFTNFLLLHLHRKEQGQYVNWLRKLEEMVARGDDD</sequence>
<proteinExistence type="predicted"/>
<dbReference type="EMBL" id="CM037161">
    <property type="protein sequence ID" value="KAH7853396.1"/>
    <property type="molecule type" value="Genomic_DNA"/>
</dbReference>
<organism evidence="1 2">
    <name type="scientific">Vaccinium darrowii</name>
    <dbReference type="NCBI Taxonomy" id="229202"/>
    <lineage>
        <taxon>Eukaryota</taxon>
        <taxon>Viridiplantae</taxon>
        <taxon>Streptophyta</taxon>
        <taxon>Embryophyta</taxon>
        <taxon>Tracheophyta</taxon>
        <taxon>Spermatophyta</taxon>
        <taxon>Magnoliopsida</taxon>
        <taxon>eudicotyledons</taxon>
        <taxon>Gunneridae</taxon>
        <taxon>Pentapetalae</taxon>
        <taxon>asterids</taxon>
        <taxon>Ericales</taxon>
        <taxon>Ericaceae</taxon>
        <taxon>Vaccinioideae</taxon>
        <taxon>Vaccinieae</taxon>
        <taxon>Vaccinium</taxon>
    </lineage>
</organism>
<keyword evidence="2" id="KW-1185">Reference proteome</keyword>
<evidence type="ECO:0000313" key="1">
    <source>
        <dbReference type="EMBL" id="KAH7853396.1"/>
    </source>
</evidence>
<accession>A0ACB7YJ16</accession>
<name>A0ACB7YJ16_9ERIC</name>
<reference evidence="1 2" key="1">
    <citation type="journal article" date="2021" name="Hortic Res">
        <title>High-quality reference genome and annotation aids understanding of berry development for evergreen blueberry (Vaccinium darrowii).</title>
        <authorList>
            <person name="Yu J."/>
            <person name="Hulse-Kemp A.M."/>
            <person name="Babiker E."/>
            <person name="Staton M."/>
        </authorList>
    </citation>
    <scope>NUCLEOTIDE SEQUENCE [LARGE SCALE GENOMIC DNA]</scope>
    <source>
        <strain evidence="2">cv. NJ 8807/NJ 8810</strain>
        <tissue evidence="1">Young leaf</tissue>
    </source>
</reference>
<protein>
    <submittedName>
        <fullName evidence="1">Uncharacterized protein</fullName>
    </submittedName>
</protein>
<comment type="caution">
    <text evidence="1">The sequence shown here is derived from an EMBL/GenBank/DDBJ whole genome shotgun (WGS) entry which is preliminary data.</text>
</comment>
<evidence type="ECO:0000313" key="2">
    <source>
        <dbReference type="Proteomes" id="UP000828048"/>
    </source>
</evidence>